<dbReference type="PRINTS" id="PR00081">
    <property type="entry name" value="GDHRDH"/>
</dbReference>
<dbReference type="InterPro" id="IPR002347">
    <property type="entry name" value="SDR_fam"/>
</dbReference>
<dbReference type="Pfam" id="PF00106">
    <property type="entry name" value="adh_short"/>
    <property type="match status" value="1"/>
</dbReference>
<dbReference type="InterPro" id="IPR051468">
    <property type="entry name" value="Fungal_SecMetab_SDRs"/>
</dbReference>
<evidence type="ECO:0000313" key="3">
    <source>
        <dbReference type="Proteomes" id="UP001446871"/>
    </source>
</evidence>
<proteinExistence type="inferred from homology"/>
<evidence type="ECO:0000256" key="1">
    <source>
        <dbReference type="ARBA" id="ARBA00006484"/>
    </source>
</evidence>
<dbReference type="InterPro" id="IPR036291">
    <property type="entry name" value="NAD(P)-bd_dom_sf"/>
</dbReference>
<organism evidence="2 3">
    <name type="scientific">Apiospora saccharicola</name>
    <dbReference type="NCBI Taxonomy" id="335842"/>
    <lineage>
        <taxon>Eukaryota</taxon>
        <taxon>Fungi</taxon>
        <taxon>Dikarya</taxon>
        <taxon>Ascomycota</taxon>
        <taxon>Pezizomycotina</taxon>
        <taxon>Sordariomycetes</taxon>
        <taxon>Xylariomycetidae</taxon>
        <taxon>Amphisphaeriales</taxon>
        <taxon>Apiosporaceae</taxon>
        <taxon>Apiospora</taxon>
    </lineage>
</organism>
<dbReference type="EMBL" id="JAQQWM010000005">
    <property type="protein sequence ID" value="KAK8064126.1"/>
    <property type="molecule type" value="Genomic_DNA"/>
</dbReference>
<dbReference type="Gene3D" id="3.40.50.720">
    <property type="entry name" value="NAD(P)-binding Rossmann-like Domain"/>
    <property type="match status" value="1"/>
</dbReference>
<evidence type="ECO:0000313" key="2">
    <source>
        <dbReference type="EMBL" id="KAK8064126.1"/>
    </source>
</evidence>
<dbReference type="PANTHER" id="PTHR43544">
    <property type="entry name" value="SHORT-CHAIN DEHYDROGENASE/REDUCTASE"/>
    <property type="match status" value="1"/>
</dbReference>
<dbReference type="Proteomes" id="UP001446871">
    <property type="component" value="Unassembled WGS sequence"/>
</dbReference>
<dbReference type="SUPFAM" id="SSF51735">
    <property type="entry name" value="NAD(P)-binding Rossmann-fold domains"/>
    <property type="match status" value="1"/>
</dbReference>
<accession>A0ABR1UYV8</accession>
<dbReference type="PANTHER" id="PTHR43544:SF32">
    <property type="entry name" value="CHAIN DEHYDROGENASE, PUTATIVE (AFU_ORTHOLOGUE AFUA_5G01530)-RELATED"/>
    <property type="match status" value="1"/>
</dbReference>
<reference evidence="2 3" key="1">
    <citation type="submission" date="2023-01" db="EMBL/GenBank/DDBJ databases">
        <title>Analysis of 21 Apiospora genomes using comparative genomics revels a genus with tremendous synthesis potential of carbohydrate active enzymes and secondary metabolites.</title>
        <authorList>
            <person name="Sorensen T."/>
        </authorList>
    </citation>
    <scope>NUCLEOTIDE SEQUENCE [LARGE SCALE GENOMIC DNA]</scope>
    <source>
        <strain evidence="2 3">CBS 83171</strain>
    </source>
</reference>
<sequence length="256" mass="27872">MELNKKVILVTGANNGIGYETVAALSSASSDFHVLLGSRSPEKGETALEGLRSSLGDSLKASISVVQLDVTDAKSIEAAKGRIEREFGRLDVLISNAGIIVYEPVDTLTALRRCFETNVFGAMMVTEALEPLLRKSSRPYLIYVSSDMGSITNRLDPDFKHKAIRGETYRMSKSALNMLAACHRYNYADWCKVVAFNPGWCISDLTGPQGREMRIQGGARDPKEAGLALLEVVQGKRDADIARNGMVDIEGGISPW</sequence>
<protein>
    <submittedName>
        <fullName evidence="2">NAD(P)-binding protein</fullName>
    </submittedName>
</protein>
<keyword evidence="3" id="KW-1185">Reference proteome</keyword>
<gene>
    <name evidence="2" type="ORF">PG996_008778</name>
</gene>
<comment type="caution">
    <text evidence="2">The sequence shown here is derived from an EMBL/GenBank/DDBJ whole genome shotgun (WGS) entry which is preliminary data.</text>
</comment>
<comment type="similarity">
    <text evidence="1">Belongs to the short-chain dehydrogenases/reductases (SDR) family.</text>
</comment>
<name>A0ABR1UYV8_9PEZI</name>